<comment type="caution">
    <text evidence="5">The sequence shown here is derived from an EMBL/GenBank/DDBJ whole genome shotgun (WGS) entry which is preliminary data.</text>
</comment>
<dbReference type="AlphaFoldDB" id="A0A094Q349"/>
<comment type="similarity">
    <text evidence="1">Belongs to the peptidase S1C family.</text>
</comment>
<dbReference type="PRINTS" id="PR00834">
    <property type="entry name" value="PROTEASES2C"/>
</dbReference>
<dbReference type="InterPro" id="IPR043504">
    <property type="entry name" value="Peptidase_S1_PA_chymotrypsin"/>
</dbReference>
<name>A0A094Q349_9ZZZZ</name>
<protein>
    <submittedName>
        <fullName evidence="5">Uncharacterized protein</fullName>
    </submittedName>
</protein>
<dbReference type="SUPFAM" id="SSF50494">
    <property type="entry name" value="Trypsin-like serine proteases"/>
    <property type="match status" value="1"/>
</dbReference>
<organism evidence="5">
    <name type="scientific">freshwater metagenome</name>
    <dbReference type="NCBI Taxonomy" id="449393"/>
    <lineage>
        <taxon>unclassified sequences</taxon>
        <taxon>metagenomes</taxon>
        <taxon>ecological metagenomes</taxon>
    </lineage>
</organism>
<sequence length="377" mass="37721">MVRMKTMRVKSPAKIISAFLAGAIIAGGVATAATTSPSSVITACADKRTGALFLSSTGKCPTNRTLVEIGSAAMNAKAISALVTPSVVSISVTSSLGSGTGSGSIYKSDASSSYIITNNHVIESAATTGTIKVEFINGEQVTATIVGRDPMYDLAVLLIKSGNLPTIAVGDSSKVSVGDPVLAIGSPLGLASTVTSGIVSALNRPVTTGDEGSQSYVNAIQTDAAINPGNSGGALVDAQGRIVGVNSAIATLSSGGTSGSIGLGFSIPFNEAKRVIDEIIATGKSTRPVLGVFFDTAYTGIGARILRLSPGEGAEKAGIPVGSVIRTIDGVKIADEVAAIVKIRSYAPGTTITVVVDLPNSGGSKSFKITLGTAPSM</sequence>
<keyword evidence="4" id="KW-0720">Serine protease</keyword>
<dbReference type="Gene3D" id="2.30.42.10">
    <property type="match status" value="1"/>
</dbReference>
<keyword evidence="2" id="KW-0645">Protease</keyword>
<dbReference type="GO" id="GO:0006508">
    <property type="term" value="P:proteolysis"/>
    <property type="evidence" value="ECO:0007669"/>
    <property type="project" value="UniProtKB-KW"/>
</dbReference>
<dbReference type="SUPFAM" id="SSF50156">
    <property type="entry name" value="PDZ domain-like"/>
    <property type="match status" value="1"/>
</dbReference>
<dbReference type="FunFam" id="2.40.10.10:FF:000001">
    <property type="entry name" value="Periplasmic serine protease DegS"/>
    <property type="match status" value="1"/>
</dbReference>
<evidence type="ECO:0000256" key="3">
    <source>
        <dbReference type="ARBA" id="ARBA00022801"/>
    </source>
</evidence>
<evidence type="ECO:0000256" key="2">
    <source>
        <dbReference type="ARBA" id="ARBA00022670"/>
    </source>
</evidence>
<dbReference type="InterPro" id="IPR051201">
    <property type="entry name" value="Chloro_Bact_Ser_Proteases"/>
</dbReference>
<reference evidence="5" key="1">
    <citation type="submission" date="2014-05" db="EMBL/GenBank/DDBJ databases">
        <title>Key roles for freshwater Actinobacteria revealed by deep metagenomic sequencing.</title>
        <authorList>
            <person name="Ghai R."/>
            <person name="Mizuno C.M."/>
            <person name="Picazo A."/>
            <person name="Camacho A."/>
            <person name="Rodriguez-Valera F."/>
        </authorList>
    </citation>
    <scope>NUCLEOTIDE SEQUENCE</scope>
</reference>
<dbReference type="EMBL" id="JNSK01000066">
    <property type="protein sequence ID" value="KGA16444.1"/>
    <property type="molecule type" value="Genomic_DNA"/>
</dbReference>
<evidence type="ECO:0000313" key="5">
    <source>
        <dbReference type="EMBL" id="KGA16444.1"/>
    </source>
</evidence>
<accession>A0A094Q349</accession>
<gene>
    <name evidence="5" type="ORF">GM50_14560</name>
</gene>
<dbReference type="GO" id="GO:0004252">
    <property type="term" value="F:serine-type endopeptidase activity"/>
    <property type="evidence" value="ECO:0007669"/>
    <property type="project" value="InterPro"/>
</dbReference>
<keyword evidence="3" id="KW-0378">Hydrolase</keyword>
<evidence type="ECO:0000256" key="4">
    <source>
        <dbReference type="ARBA" id="ARBA00022825"/>
    </source>
</evidence>
<proteinExistence type="inferred from homology"/>
<dbReference type="InterPro" id="IPR001940">
    <property type="entry name" value="Peptidase_S1C"/>
</dbReference>
<dbReference type="PANTHER" id="PTHR43343:SF3">
    <property type="entry name" value="PROTEASE DO-LIKE 8, CHLOROPLASTIC"/>
    <property type="match status" value="1"/>
</dbReference>
<dbReference type="Gene3D" id="2.40.10.10">
    <property type="entry name" value="Trypsin-like serine proteases"/>
    <property type="match status" value="2"/>
</dbReference>
<dbReference type="PANTHER" id="PTHR43343">
    <property type="entry name" value="PEPTIDASE S12"/>
    <property type="match status" value="1"/>
</dbReference>
<dbReference type="Pfam" id="PF13365">
    <property type="entry name" value="Trypsin_2"/>
    <property type="match status" value="1"/>
</dbReference>
<dbReference type="InterPro" id="IPR036034">
    <property type="entry name" value="PDZ_sf"/>
</dbReference>
<evidence type="ECO:0000256" key="1">
    <source>
        <dbReference type="ARBA" id="ARBA00010541"/>
    </source>
</evidence>
<dbReference type="InterPro" id="IPR009003">
    <property type="entry name" value="Peptidase_S1_PA"/>
</dbReference>